<feature type="domain" description="AB hydrolase-1" evidence="1">
    <location>
        <begin position="3"/>
        <end position="147"/>
    </location>
</feature>
<dbReference type="EMBL" id="VWOX01000006">
    <property type="protein sequence ID" value="KAA5543100.1"/>
    <property type="molecule type" value="Genomic_DNA"/>
</dbReference>
<comment type="caution">
    <text evidence="2">The sequence shown here is derived from an EMBL/GenBank/DDBJ whole genome shotgun (WGS) entry which is preliminary data.</text>
</comment>
<dbReference type="InterPro" id="IPR029058">
    <property type="entry name" value="AB_hydrolase_fold"/>
</dbReference>
<dbReference type="AlphaFoldDB" id="A0A5M6D9J8"/>
<dbReference type="GO" id="GO:0016787">
    <property type="term" value="F:hydrolase activity"/>
    <property type="evidence" value="ECO:0007669"/>
    <property type="project" value="UniProtKB-KW"/>
</dbReference>
<name>A0A5M6D9J8_9BACT</name>
<dbReference type="InterPro" id="IPR000073">
    <property type="entry name" value="AB_hydrolase_1"/>
</dbReference>
<dbReference type="Pfam" id="PF12697">
    <property type="entry name" value="Abhydrolase_6"/>
    <property type="match status" value="1"/>
</dbReference>
<evidence type="ECO:0000313" key="2">
    <source>
        <dbReference type="EMBL" id="KAA5543100.1"/>
    </source>
</evidence>
<keyword evidence="2" id="KW-0378">Hydrolase</keyword>
<protein>
    <submittedName>
        <fullName evidence="2">Alpha/beta hydrolase</fullName>
    </submittedName>
</protein>
<proteinExistence type="predicted"/>
<organism evidence="2 3">
    <name type="scientific">Roseiconus nitratireducens</name>
    <dbReference type="NCBI Taxonomy" id="2605748"/>
    <lineage>
        <taxon>Bacteria</taxon>
        <taxon>Pseudomonadati</taxon>
        <taxon>Planctomycetota</taxon>
        <taxon>Planctomycetia</taxon>
        <taxon>Pirellulales</taxon>
        <taxon>Pirellulaceae</taxon>
        <taxon>Roseiconus</taxon>
    </lineage>
</organism>
<accession>A0A5M6D9J8</accession>
<reference evidence="2 3" key="1">
    <citation type="submission" date="2019-08" db="EMBL/GenBank/DDBJ databases">
        <authorList>
            <person name="Dhanesh K."/>
            <person name="Kumar G."/>
            <person name="Sasikala C."/>
            <person name="Venkata Ramana C."/>
        </authorList>
    </citation>
    <scope>NUCLEOTIDE SEQUENCE [LARGE SCALE GENOMIC DNA]</scope>
    <source>
        <strain evidence="2 3">JC645</strain>
    </source>
</reference>
<dbReference type="SUPFAM" id="SSF53474">
    <property type="entry name" value="alpha/beta-Hydrolases"/>
    <property type="match status" value="1"/>
</dbReference>
<keyword evidence="3" id="KW-1185">Reference proteome</keyword>
<evidence type="ECO:0000259" key="1">
    <source>
        <dbReference type="Pfam" id="PF12697"/>
    </source>
</evidence>
<evidence type="ECO:0000313" key="3">
    <source>
        <dbReference type="Proteomes" id="UP000324479"/>
    </source>
</evidence>
<dbReference type="Gene3D" id="3.40.50.1820">
    <property type="entry name" value="alpha/beta hydrolase"/>
    <property type="match status" value="2"/>
</dbReference>
<sequence length="158" mass="17226">MRILFLHGWHSIVGGVKPTYLIDHGHQVTNPALDDDDFSLAVQSAQEAYSHSRPEVIVGSSRGGSVAMNMESSDTPLVLLCPAWKNWGPARRVKSTTVILHSRRDDVIPFEDSVELITASGLPQESLIEVGTDHRLAEPEPLAAMLAACEAWDKPSGF</sequence>
<dbReference type="Proteomes" id="UP000324479">
    <property type="component" value="Unassembled WGS sequence"/>
</dbReference>
<gene>
    <name evidence="2" type="ORF">FYK55_12495</name>
</gene>
<dbReference type="RefSeq" id="WP_150076764.1">
    <property type="nucleotide sequence ID" value="NZ_VWOX01000006.1"/>
</dbReference>